<sequence length="77" mass="9257">MNDRNVNFKLERVIENTVDAGMNTKQMQQKQKQKQVSLDKFYANYKNDVNKVGRTTTYDVLGQRNYKEHFNESKYKF</sequence>
<proteinExistence type="predicted"/>
<dbReference type="RefSeq" id="YP_009133299.1">
    <property type="nucleotide sequence ID" value="NC_026922.1"/>
</dbReference>
<dbReference type="GeneID" id="24170920"/>
<dbReference type="Proteomes" id="UP000201190">
    <property type="component" value="Segment"/>
</dbReference>
<reference evidence="1 2" key="1">
    <citation type="journal article" date="2015" name="Genome Announc.">
        <title>Genome Sequence of an Alphabaculovirus Isolated from the Oak Looper, Lambdina fiscellaria, Contains a Putative 2-Kilobase-Pair Transposable Element Encoding a Transposase and a FLYWCH Domain-Containing Protein.</title>
        <authorList>
            <person name="Rohrmann G.F."/>
            <person name="Erlandson M.A."/>
            <person name="Theilmann D.A."/>
        </authorList>
    </citation>
    <scope>NUCLEOTIDE SEQUENCE [LARGE SCALE GENOMIC DNA]</scope>
    <source>
        <strain evidence="1">GR15</strain>
    </source>
</reference>
<evidence type="ECO:0000313" key="1">
    <source>
        <dbReference type="EMBL" id="AKC91716.1"/>
    </source>
</evidence>
<name>A0A0E3Z628_9ABAC</name>
<dbReference type="KEGG" id="vg:24170920"/>
<dbReference type="OrthoDB" id="27447at10239"/>
<evidence type="ECO:0000313" key="2">
    <source>
        <dbReference type="Proteomes" id="UP000201190"/>
    </source>
</evidence>
<dbReference type="EMBL" id="KP752043">
    <property type="protein sequence ID" value="AKC91716.1"/>
    <property type="molecule type" value="Genomic_DNA"/>
</dbReference>
<accession>A0A0E3Z628</accession>
<dbReference type="Pfam" id="PF17564">
    <property type="entry name" value="DUF5470"/>
    <property type="match status" value="1"/>
</dbReference>
<dbReference type="InterPro" id="IPR035162">
    <property type="entry name" value="DUF5470"/>
</dbReference>
<keyword evidence="2" id="KW-1185">Reference proteome</keyword>
<organism evidence="1 2">
    <name type="scientific">Lambdina fiscellaria nucleopolyhedrovirus</name>
    <dbReference type="NCBI Taxonomy" id="1642929"/>
    <lineage>
        <taxon>Viruses</taxon>
        <taxon>Viruses incertae sedis</taxon>
        <taxon>Naldaviricetes</taxon>
        <taxon>Lefavirales</taxon>
        <taxon>Baculoviridae</taxon>
        <taxon>Alphabaculovirus</taxon>
        <taxon>Alphabaculovirus lafiscellariae</taxon>
    </lineage>
</organism>
<protein>
    <submittedName>
        <fullName evidence="1">Ac55</fullName>
    </submittedName>
</protein>